<evidence type="ECO:0000313" key="2">
    <source>
        <dbReference type="Proteomes" id="UP001304243"/>
    </source>
</evidence>
<reference evidence="1 2" key="1">
    <citation type="submission" date="2022-11" db="EMBL/GenBank/DDBJ databases">
        <title>Mucor velutinosus strain NIH1002 WGS.</title>
        <authorList>
            <person name="Subramanian P."/>
            <person name="Mullikin J.C."/>
            <person name="Segre J.A."/>
            <person name="Zelazny A.M."/>
        </authorList>
    </citation>
    <scope>NUCLEOTIDE SEQUENCE [LARGE SCALE GENOMIC DNA]</scope>
    <source>
        <strain evidence="1 2">NIH1002</strain>
    </source>
</reference>
<dbReference type="PANTHER" id="PTHR33096">
    <property type="entry name" value="CXC2 DOMAIN-CONTAINING PROTEIN"/>
    <property type="match status" value="1"/>
</dbReference>
<keyword evidence="2" id="KW-1185">Reference proteome</keyword>
<sequence length="138" mass="15646">MSNQRLLRDFDSEFKAGVDRRRQNGNRFGECGVFSLNCARHGIVERIFDIFGGEGRKYALAAISHVVDSLGDQEKLAVLYDIVCMCQKRIVESVPLINRHDPIYGVAIFHALAHSLNCQVKYFPRYVKAMALTGNKRL</sequence>
<dbReference type="PANTHER" id="PTHR33096:SF1">
    <property type="entry name" value="CXC1-LIKE CYSTEINE CLUSTER ASSOCIATED WITH KDZ TRANSPOSASES DOMAIN-CONTAINING PROTEIN"/>
    <property type="match status" value="1"/>
</dbReference>
<dbReference type="GeneID" id="89944250"/>
<proteinExistence type="predicted"/>
<comment type="caution">
    <text evidence="1">The sequence shown here is derived from an EMBL/GenBank/DDBJ whole genome shotgun (WGS) entry which is preliminary data.</text>
</comment>
<dbReference type="Pfam" id="PF18758">
    <property type="entry name" value="KDZ"/>
    <property type="match status" value="1"/>
</dbReference>
<dbReference type="InterPro" id="IPR040521">
    <property type="entry name" value="KDZ"/>
</dbReference>
<gene>
    <name evidence="1" type="ORF">ATC70_000548</name>
</gene>
<organism evidence="1 2">
    <name type="scientific">Mucor velutinosus</name>
    <dbReference type="NCBI Taxonomy" id="708070"/>
    <lineage>
        <taxon>Eukaryota</taxon>
        <taxon>Fungi</taxon>
        <taxon>Fungi incertae sedis</taxon>
        <taxon>Mucoromycota</taxon>
        <taxon>Mucoromycotina</taxon>
        <taxon>Mucoromycetes</taxon>
        <taxon>Mucorales</taxon>
        <taxon>Mucorineae</taxon>
        <taxon>Mucoraceae</taxon>
        <taxon>Mucor</taxon>
    </lineage>
</organism>
<name>A0AAN7DGT6_9FUNG</name>
<dbReference type="RefSeq" id="XP_064683882.1">
    <property type="nucleotide sequence ID" value="XM_064819962.1"/>
</dbReference>
<evidence type="ECO:0000313" key="1">
    <source>
        <dbReference type="EMBL" id="KAK4517216.1"/>
    </source>
</evidence>
<dbReference type="Proteomes" id="UP001304243">
    <property type="component" value="Unassembled WGS sequence"/>
</dbReference>
<dbReference type="EMBL" id="JASEJX010000013">
    <property type="protein sequence ID" value="KAK4517216.1"/>
    <property type="molecule type" value="Genomic_DNA"/>
</dbReference>
<accession>A0AAN7DGT6</accession>
<protein>
    <submittedName>
        <fullName evidence="1">Uncharacterized protein</fullName>
    </submittedName>
</protein>
<dbReference type="AlphaFoldDB" id="A0AAN7DGT6"/>